<proteinExistence type="predicted"/>
<dbReference type="PANTHER" id="PTHR31672:SF11">
    <property type="entry name" value="F-BOX PROTEIN CPR1-LIKE ISOFORM X2"/>
    <property type="match status" value="1"/>
</dbReference>
<dbReference type="InterPro" id="IPR036047">
    <property type="entry name" value="F-box-like_dom_sf"/>
</dbReference>
<organism evidence="1 2">
    <name type="scientific">Camellia sinensis</name>
    <name type="common">Tea plant</name>
    <name type="synonym">Thea sinensis</name>
    <dbReference type="NCBI Taxonomy" id="4442"/>
    <lineage>
        <taxon>Eukaryota</taxon>
        <taxon>Viridiplantae</taxon>
        <taxon>Streptophyta</taxon>
        <taxon>Embryophyta</taxon>
        <taxon>Tracheophyta</taxon>
        <taxon>Spermatophyta</taxon>
        <taxon>Magnoliopsida</taxon>
        <taxon>eudicotyledons</taxon>
        <taxon>Gunneridae</taxon>
        <taxon>Pentapetalae</taxon>
        <taxon>asterids</taxon>
        <taxon>Ericales</taxon>
        <taxon>Theaceae</taxon>
        <taxon>Camellia</taxon>
    </lineage>
</organism>
<evidence type="ECO:0000313" key="1">
    <source>
        <dbReference type="EMBL" id="KAF5946414.1"/>
    </source>
</evidence>
<name>A0A7J7H3K8_CAMSI</name>
<gene>
    <name evidence="1" type="ORF">HYC85_016642</name>
</gene>
<evidence type="ECO:0000313" key="2">
    <source>
        <dbReference type="Proteomes" id="UP000593564"/>
    </source>
</evidence>
<protein>
    <recommendedName>
        <fullName evidence="3">F-box domain-containing protein</fullName>
    </recommendedName>
</protein>
<sequence length="184" mass="20778">MVEEDKHLYMILIFLPAEFLHNCGRYVCKAWAKIISNSSFIKAHLLQTKGGLFIQKFGMPYNSGYLELNEGDFKMKHLDCSGQMVSSFGGVSLFCSSHPKRFLCVGNHVTMQYKSLPFAIVEEELFPSCHIAFISCTGEYEVLCHCVNLSGEHRWLVLSVGNNMSWRKLETSLKGNDLDPGIVT</sequence>
<keyword evidence="2" id="KW-1185">Reference proteome</keyword>
<reference evidence="2" key="1">
    <citation type="journal article" date="2020" name="Nat. Commun.">
        <title>Genome assembly of wild tea tree DASZ reveals pedigree and selection history of tea varieties.</title>
        <authorList>
            <person name="Zhang W."/>
            <person name="Zhang Y."/>
            <person name="Qiu H."/>
            <person name="Guo Y."/>
            <person name="Wan H."/>
            <person name="Zhang X."/>
            <person name="Scossa F."/>
            <person name="Alseekh S."/>
            <person name="Zhang Q."/>
            <person name="Wang P."/>
            <person name="Xu L."/>
            <person name="Schmidt M.H."/>
            <person name="Jia X."/>
            <person name="Li D."/>
            <person name="Zhu A."/>
            <person name="Guo F."/>
            <person name="Chen W."/>
            <person name="Ni D."/>
            <person name="Usadel B."/>
            <person name="Fernie A.R."/>
            <person name="Wen W."/>
        </authorList>
    </citation>
    <scope>NUCLEOTIDE SEQUENCE [LARGE SCALE GENOMIC DNA]</scope>
    <source>
        <strain evidence="2">cv. G240</strain>
    </source>
</reference>
<reference evidence="1 2" key="2">
    <citation type="submission" date="2020-07" db="EMBL/GenBank/DDBJ databases">
        <title>Genome assembly of wild tea tree DASZ reveals pedigree and selection history of tea varieties.</title>
        <authorList>
            <person name="Zhang W."/>
        </authorList>
    </citation>
    <scope>NUCLEOTIDE SEQUENCE [LARGE SCALE GENOMIC DNA]</scope>
    <source>
        <strain evidence="2">cv. G240</strain>
        <tissue evidence="1">Leaf</tissue>
    </source>
</reference>
<accession>A0A7J7H3K8</accession>
<evidence type="ECO:0008006" key="3">
    <source>
        <dbReference type="Google" id="ProtNLM"/>
    </source>
</evidence>
<dbReference type="EMBL" id="JACBKZ010000007">
    <property type="protein sequence ID" value="KAF5946414.1"/>
    <property type="molecule type" value="Genomic_DNA"/>
</dbReference>
<dbReference type="Proteomes" id="UP000593564">
    <property type="component" value="Unassembled WGS sequence"/>
</dbReference>
<dbReference type="PANTHER" id="PTHR31672">
    <property type="entry name" value="BNACNNG10540D PROTEIN"/>
    <property type="match status" value="1"/>
</dbReference>
<dbReference type="InterPro" id="IPR050796">
    <property type="entry name" value="SCF_F-box_component"/>
</dbReference>
<dbReference type="SUPFAM" id="SSF81383">
    <property type="entry name" value="F-box domain"/>
    <property type="match status" value="1"/>
</dbReference>
<dbReference type="AlphaFoldDB" id="A0A7J7H3K8"/>
<comment type="caution">
    <text evidence="1">The sequence shown here is derived from an EMBL/GenBank/DDBJ whole genome shotgun (WGS) entry which is preliminary data.</text>
</comment>